<dbReference type="SUPFAM" id="SSF52540">
    <property type="entry name" value="P-loop containing nucleoside triphosphate hydrolases"/>
    <property type="match status" value="2"/>
</dbReference>
<dbReference type="SMART" id="SM00382">
    <property type="entry name" value="AAA"/>
    <property type="match status" value="2"/>
</dbReference>
<reference evidence="6 7" key="1">
    <citation type="submission" date="2018-06" db="EMBL/GenBank/DDBJ databases">
        <title>Genomic Encyclopedia of Type Strains, Phase IV (KMG-IV): sequencing the most valuable type-strain genomes for metagenomic binning, comparative biology and taxonomic classification.</title>
        <authorList>
            <person name="Goeker M."/>
        </authorList>
    </citation>
    <scope>NUCLEOTIDE SEQUENCE [LARGE SCALE GENOMIC DNA]</scope>
    <source>
        <strain evidence="6 7">DSM 45479</strain>
    </source>
</reference>
<dbReference type="RefSeq" id="WP_112225955.1">
    <property type="nucleotide sequence ID" value="NZ_QLTT01000001.1"/>
</dbReference>
<dbReference type="InterPro" id="IPR003439">
    <property type="entry name" value="ABC_transporter-like_ATP-bd"/>
</dbReference>
<dbReference type="InterPro" id="IPR050319">
    <property type="entry name" value="ABC_transp_ATP-bind"/>
</dbReference>
<evidence type="ECO:0000256" key="2">
    <source>
        <dbReference type="ARBA" id="ARBA00022448"/>
    </source>
</evidence>
<dbReference type="Gene3D" id="3.40.50.300">
    <property type="entry name" value="P-loop containing nucleotide triphosphate hydrolases"/>
    <property type="match status" value="2"/>
</dbReference>
<dbReference type="Proteomes" id="UP000248714">
    <property type="component" value="Unassembled WGS sequence"/>
</dbReference>
<dbReference type="GO" id="GO:0005524">
    <property type="term" value="F:ATP binding"/>
    <property type="evidence" value="ECO:0007669"/>
    <property type="project" value="UniProtKB-KW"/>
</dbReference>
<comment type="similarity">
    <text evidence="1">Belongs to the ABC transporter superfamily.</text>
</comment>
<dbReference type="EMBL" id="QLTT01000001">
    <property type="protein sequence ID" value="RAS71113.1"/>
    <property type="molecule type" value="Genomic_DNA"/>
</dbReference>
<keyword evidence="7" id="KW-1185">Reference proteome</keyword>
<evidence type="ECO:0000256" key="3">
    <source>
        <dbReference type="ARBA" id="ARBA00022741"/>
    </source>
</evidence>
<keyword evidence="4 6" id="KW-0067">ATP-binding</keyword>
<keyword evidence="2" id="KW-0813">Transport</keyword>
<protein>
    <submittedName>
        <fullName evidence="6">Peptide/nickel transport system ATP-binding protein</fullName>
    </submittedName>
</protein>
<evidence type="ECO:0000256" key="4">
    <source>
        <dbReference type="ARBA" id="ARBA00022840"/>
    </source>
</evidence>
<dbReference type="PANTHER" id="PTHR43776:SF7">
    <property type="entry name" value="D,D-DIPEPTIDE TRANSPORT ATP-BINDING PROTEIN DDPF-RELATED"/>
    <property type="match status" value="1"/>
</dbReference>
<evidence type="ECO:0000313" key="6">
    <source>
        <dbReference type="EMBL" id="RAS71113.1"/>
    </source>
</evidence>
<accession>A0ABX9EJM2</accession>
<gene>
    <name evidence="6" type="ORF">C8D87_1011414</name>
</gene>
<proteinExistence type="inferred from homology"/>
<organism evidence="6 7">
    <name type="scientific">Lentzea atacamensis</name>
    <dbReference type="NCBI Taxonomy" id="531938"/>
    <lineage>
        <taxon>Bacteria</taxon>
        <taxon>Bacillati</taxon>
        <taxon>Actinomycetota</taxon>
        <taxon>Actinomycetes</taxon>
        <taxon>Pseudonocardiales</taxon>
        <taxon>Pseudonocardiaceae</taxon>
        <taxon>Lentzea</taxon>
    </lineage>
</organism>
<dbReference type="Pfam" id="PF00005">
    <property type="entry name" value="ABC_tran"/>
    <property type="match status" value="2"/>
</dbReference>
<dbReference type="InterPro" id="IPR003593">
    <property type="entry name" value="AAA+_ATPase"/>
</dbReference>
<evidence type="ECO:0000259" key="5">
    <source>
        <dbReference type="PROSITE" id="PS50893"/>
    </source>
</evidence>
<feature type="domain" description="ABC transporter" evidence="5">
    <location>
        <begin position="4"/>
        <end position="212"/>
    </location>
</feature>
<dbReference type="InterPro" id="IPR017871">
    <property type="entry name" value="ABC_transporter-like_CS"/>
</dbReference>
<dbReference type="PROSITE" id="PS00211">
    <property type="entry name" value="ABC_TRANSPORTER_1"/>
    <property type="match status" value="2"/>
</dbReference>
<dbReference type="InterPro" id="IPR027417">
    <property type="entry name" value="P-loop_NTPase"/>
</dbReference>
<name>A0ABX9EJM2_9PSEU</name>
<sequence length="392" mass="41515">MTLVEIEGLTLVAGGRRVVEDAHLSIAEGEAVALVGPSGCGKTTLALSVLGHLRPGVTRESGRVALNGVAGYVGQDPGVALNPYRRIGKVVSADLLRRVGLPDELGSRYPHQLSGGQQQRVVLAIALARDPKLLVLDEPTTALDPRAKAEVLGEIERIREQGVALLWISHDVDTVKPLVDRVITLADTQVPELSRPRIEIGDVVLRATNLTARHGKRTIIDAIDFDVRRSECLAVVGPSGAGKSTLARCLVGLHQPSGGRIEINGSIGWVAQNPAEALHPMHTVRASISRCGPDVEEALAAVRLEPGIAERYPHQLSGGQRQRVALARALAARPDVVICDEVTSALDAGTQAQVLGLINELRAELGLAVVLITHDAGVVESTSDRVFELGAK</sequence>
<evidence type="ECO:0000313" key="7">
    <source>
        <dbReference type="Proteomes" id="UP000248714"/>
    </source>
</evidence>
<comment type="caution">
    <text evidence="6">The sequence shown here is derived from an EMBL/GenBank/DDBJ whole genome shotgun (WGS) entry which is preliminary data.</text>
</comment>
<evidence type="ECO:0000256" key="1">
    <source>
        <dbReference type="ARBA" id="ARBA00005417"/>
    </source>
</evidence>
<keyword evidence="3" id="KW-0547">Nucleotide-binding</keyword>
<dbReference type="PROSITE" id="PS50893">
    <property type="entry name" value="ABC_TRANSPORTER_2"/>
    <property type="match status" value="2"/>
</dbReference>
<dbReference type="PANTHER" id="PTHR43776">
    <property type="entry name" value="TRANSPORT ATP-BINDING PROTEIN"/>
    <property type="match status" value="1"/>
</dbReference>
<feature type="domain" description="ABC transporter" evidence="5">
    <location>
        <begin position="205"/>
        <end position="391"/>
    </location>
</feature>